<reference evidence="2 3" key="1">
    <citation type="submission" date="2016-07" db="EMBL/GenBank/DDBJ databases">
        <title>Pervasive Adenine N6-methylation of Active Genes in Fungi.</title>
        <authorList>
            <consortium name="DOE Joint Genome Institute"/>
            <person name="Mondo S.J."/>
            <person name="Dannebaum R.O."/>
            <person name="Kuo R.C."/>
            <person name="Labutti K."/>
            <person name="Haridas S."/>
            <person name="Kuo A."/>
            <person name="Salamov A."/>
            <person name="Ahrendt S.R."/>
            <person name="Lipzen A."/>
            <person name="Sullivan W."/>
            <person name="Andreopoulos W.B."/>
            <person name="Clum A."/>
            <person name="Lindquist E."/>
            <person name="Daum C."/>
            <person name="Ramamoorthy G.K."/>
            <person name="Gryganskyi A."/>
            <person name="Culley D."/>
            <person name="Magnuson J.K."/>
            <person name="James T.Y."/>
            <person name="O'Malley M.A."/>
            <person name="Stajich J.E."/>
            <person name="Spatafora J.W."/>
            <person name="Visel A."/>
            <person name="Grigoriev I.V."/>
        </authorList>
    </citation>
    <scope>NUCLEOTIDE SEQUENCE [LARGE SCALE GENOMIC DNA]</scope>
    <source>
        <strain evidence="2 3">PL171</strain>
    </source>
</reference>
<evidence type="ECO:0000256" key="1">
    <source>
        <dbReference type="SAM" id="Phobius"/>
    </source>
</evidence>
<dbReference type="Proteomes" id="UP000193411">
    <property type="component" value="Unassembled WGS sequence"/>
</dbReference>
<name>A0A1Y2HN31_9FUNG</name>
<keyword evidence="1" id="KW-0812">Transmembrane</keyword>
<evidence type="ECO:0000313" key="3">
    <source>
        <dbReference type="Proteomes" id="UP000193411"/>
    </source>
</evidence>
<sequence>MFSLLNHPPSPHTLLQCATHLIFFSHRRFLVLLFGFHGSLPLAFFVVVFSINWYCYCLPLHPGFVVFKYMLPTMPSLSCQRKPHPERACL</sequence>
<keyword evidence="1" id="KW-1133">Transmembrane helix</keyword>
<dbReference type="AlphaFoldDB" id="A0A1Y2HN31"/>
<accession>A0A1Y2HN31</accession>
<keyword evidence="1" id="KW-0472">Membrane</keyword>
<protein>
    <submittedName>
        <fullName evidence="2">Uncharacterized protein</fullName>
    </submittedName>
</protein>
<gene>
    <name evidence="2" type="ORF">BCR44DRAFT_1132846</name>
</gene>
<keyword evidence="3" id="KW-1185">Reference proteome</keyword>
<proteinExistence type="predicted"/>
<comment type="caution">
    <text evidence="2">The sequence shown here is derived from an EMBL/GenBank/DDBJ whole genome shotgun (WGS) entry which is preliminary data.</text>
</comment>
<feature type="transmembrane region" description="Helical" evidence="1">
    <location>
        <begin position="29"/>
        <end position="54"/>
    </location>
</feature>
<dbReference type="EMBL" id="MCFL01000024">
    <property type="protein sequence ID" value="ORZ35113.1"/>
    <property type="molecule type" value="Genomic_DNA"/>
</dbReference>
<evidence type="ECO:0000313" key="2">
    <source>
        <dbReference type="EMBL" id="ORZ35113.1"/>
    </source>
</evidence>
<organism evidence="2 3">
    <name type="scientific">Catenaria anguillulae PL171</name>
    <dbReference type="NCBI Taxonomy" id="765915"/>
    <lineage>
        <taxon>Eukaryota</taxon>
        <taxon>Fungi</taxon>
        <taxon>Fungi incertae sedis</taxon>
        <taxon>Blastocladiomycota</taxon>
        <taxon>Blastocladiomycetes</taxon>
        <taxon>Blastocladiales</taxon>
        <taxon>Catenariaceae</taxon>
        <taxon>Catenaria</taxon>
    </lineage>
</organism>